<dbReference type="PANTHER" id="PTHR43244">
    <property type="match status" value="1"/>
</dbReference>
<dbReference type="SUPFAM" id="SSF51679">
    <property type="entry name" value="Bacterial luciferase-like"/>
    <property type="match status" value="1"/>
</dbReference>
<protein>
    <submittedName>
        <fullName evidence="3">Alkanesulfonate monooxygenase SsuD/methylene tetrahydromethanopterin reductase-like flavin-dependent oxidoreductase (Luciferase family)</fullName>
    </submittedName>
</protein>
<dbReference type="CDD" id="cd01097">
    <property type="entry name" value="Tetrahydromethanopterin_reductase"/>
    <property type="match status" value="1"/>
</dbReference>
<dbReference type="InterPro" id="IPR050564">
    <property type="entry name" value="F420-G6PD/mer"/>
</dbReference>
<gene>
    <name evidence="3" type="ORF">JOF36_003132</name>
</gene>
<evidence type="ECO:0000313" key="3">
    <source>
        <dbReference type="EMBL" id="MBP2367436.1"/>
    </source>
</evidence>
<dbReference type="Proteomes" id="UP001519295">
    <property type="component" value="Unassembled WGS sequence"/>
</dbReference>
<comment type="caution">
    <text evidence="3">The sequence shown here is derived from an EMBL/GenBank/DDBJ whole genome shotgun (WGS) entry which is preliminary data.</text>
</comment>
<keyword evidence="4" id="KW-1185">Reference proteome</keyword>
<evidence type="ECO:0000256" key="1">
    <source>
        <dbReference type="ARBA" id="ARBA00023002"/>
    </source>
</evidence>
<reference evidence="3 4" key="1">
    <citation type="submission" date="2021-03" db="EMBL/GenBank/DDBJ databases">
        <title>Sequencing the genomes of 1000 actinobacteria strains.</title>
        <authorList>
            <person name="Klenk H.-P."/>
        </authorList>
    </citation>
    <scope>NUCLEOTIDE SEQUENCE [LARGE SCALE GENOMIC DNA]</scope>
    <source>
        <strain evidence="3 4">DSM 45256</strain>
    </source>
</reference>
<dbReference type="Gene3D" id="3.20.20.30">
    <property type="entry name" value="Luciferase-like domain"/>
    <property type="match status" value="1"/>
</dbReference>
<proteinExistence type="predicted"/>
<name>A0ABS4VUG9_9PSEU</name>
<evidence type="ECO:0000313" key="4">
    <source>
        <dbReference type="Proteomes" id="UP001519295"/>
    </source>
</evidence>
<keyword evidence="1" id="KW-0560">Oxidoreductase</keyword>
<dbReference type="Pfam" id="PF00296">
    <property type="entry name" value="Bac_luciferase"/>
    <property type="match status" value="1"/>
</dbReference>
<dbReference type="InterPro" id="IPR011251">
    <property type="entry name" value="Luciferase-like_dom"/>
</dbReference>
<dbReference type="InterPro" id="IPR036661">
    <property type="entry name" value="Luciferase-like_sf"/>
</dbReference>
<evidence type="ECO:0000259" key="2">
    <source>
        <dbReference type="Pfam" id="PF00296"/>
    </source>
</evidence>
<organism evidence="3 4">
    <name type="scientific">Pseudonocardia parietis</name>
    <dbReference type="NCBI Taxonomy" id="570936"/>
    <lineage>
        <taxon>Bacteria</taxon>
        <taxon>Bacillati</taxon>
        <taxon>Actinomycetota</taxon>
        <taxon>Actinomycetes</taxon>
        <taxon>Pseudonocardiales</taxon>
        <taxon>Pseudonocardiaceae</taxon>
        <taxon>Pseudonocardia</taxon>
    </lineage>
</organism>
<accession>A0ABS4VUG9</accession>
<dbReference type="RefSeq" id="WP_210027573.1">
    <property type="nucleotide sequence ID" value="NZ_JAGINU010000001.1"/>
</dbReference>
<dbReference type="EMBL" id="JAGINU010000001">
    <property type="protein sequence ID" value="MBP2367436.1"/>
    <property type="molecule type" value="Genomic_DNA"/>
</dbReference>
<sequence length="299" mass="31873">MTDYGHELTFGCFVTPVAQPPMRPVELALVAERAGLDLVTYQDHPYQAAFTDTWTLMSFVAARTERIRICGNVLNLPLRPPAVLARAAASLDLLSDGRLEMGLGAGAFWDAVAAMGGPRLEPGQAVRATEEAIAIMRGIWAVDEPGRLRVDGEFHRVDGAKRGPSPAHPIPIRIGALKPRMLRLTGRLADGWLPSLMYLPDGPASLAAMNAHIDEGATGAGRDPAAVTRYLNIAGQFAGTGDGLFDGPPEQWAEQIADIALTHGTSGFVLASDEPGALELFGREVAPRARELVAAERRG</sequence>
<feature type="domain" description="Luciferase-like" evidence="2">
    <location>
        <begin position="20"/>
        <end position="232"/>
    </location>
</feature>
<dbReference type="PANTHER" id="PTHR43244:SF1">
    <property type="entry name" value="5,10-METHYLENETETRAHYDROMETHANOPTERIN REDUCTASE"/>
    <property type="match status" value="1"/>
</dbReference>